<dbReference type="GO" id="GO:0016788">
    <property type="term" value="F:hydrolase activity, acting on ester bonds"/>
    <property type="evidence" value="ECO:0007669"/>
    <property type="project" value="InterPro"/>
</dbReference>
<dbReference type="Gene3D" id="3.40.630.10">
    <property type="entry name" value="Zn peptidases"/>
    <property type="match status" value="1"/>
</dbReference>
<dbReference type="GO" id="GO:0046872">
    <property type="term" value="F:metal ion binding"/>
    <property type="evidence" value="ECO:0007669"/>
    <property type="project" value="UniProtKB-KW"/>
</dbReference>
<dbReference type="AlphaFoldDB" id="A0A9E5A5D0"/>
<accession>A0A9E5A5D0</accession>
<evidence type="ECO:0000313" key="1">
    <source>
        <dbReference type="EMBL" id="MCZ3373416.1"/>
    </source>
</evidence>
<protein>
    <submittedName>
        <fullName evidence="1">Succinylglutamate desuccinylase/aspartoacylase family protein</fullName>
    </submittedName>
</protein>
<sequence length="286" mass="31649">MIHFKLNFNFLDNTKNKDVTYNILMQNKTKIEKALLAPSAYKLQIEVLNKFAAGDITKNRLIMQHIPKTSLTTQLFLAAKKGTPIVTFGRKNKPGIMILAGVHGNEYPAQIAAVKLINRLAVEELNVTVRVIPFAIPFSTERSLRSWKGQDPNRTANLYGTPTNNILAYSKRNRVKYLGDFHSTRPGGYPGKLSVLCSEIPCLLSFQMADFIEKETKSTLLSFTKAGSIYPGALEDVFNLAGIPAVTGESMSPHGTVMPGSVNASLEQMYAFLKFHKVLKKAPEAT</sequence>
<reference evidence="1" key="1">
    <citation type="submission" date="2022-12" db="EMBL/GenBank/DDBJ databases">
        <title>Reclassification of two methanogenic archaea species isolated from the Kolyma lowland permafrost.</title>
        <authorList>
            <person name="Trubitsyn V.E."/>
            <person name="Rivkina E.M."/>
            <person name="Shcherbakova V.A."/>
        </authorList>
    </citation>
    <scope>NUCLEOTIDE SEQUENCE</scope>
    <source>
        <strain evidence="1">MK4</strain>
    </source>
</reference>
<name>A0A9E5A5D0_9EURY</name>
<gene>
    <name evidence="1" type="ORF">O3H35_12285</name>
</gene>
<dbReference type="EMBL" id="JAPVES010000030">
    <property type="protein sequence ID" value="MCZ3373416.1"/>
    <property type="molecule type" value="Genomic_DNA"/>
</dbReference>
<dbReference type="Proteomes" id="UP001074446">
    <property type="component" value="Unassembled WGS sequence"/>
</dbReference>
<proteinExistence type="predicted"/>
<dbReference type="RefSeq" id="WP_269221201.1">
    <property type="nucleotide sequence ID" value="NZ_JAPVES010000030.1"/>
</dbReference>
<dbReference type="SUPFAM" id="SSF53187">
    <property type="entry name" value="Zn-dependent exopeptidases"/>
    <property type="match status" value="1"/>
</dbReference>
<comment type="caution">
    <text evidence="1">The sequence shown here is derived from an EMBL/GenBank/DDBJ whole genome shotgun (WGS) entry which is preliminary data.</text>
</comment>
<organism evidence="1">
    <name type="scientific">Methanobacterium veterum</name>
    <dbReference type="NCBI Taxonomy" id="408577"/>
    <lineage>
        <taxon>Archaea</taxon>
        <taxon>Methanobacteriati</taxon>
        <taxon>Methanobacteriota</taxon>
        <taxon>Methanomada group</taxon>
        <taxon>Methanobacteria</taxon>
        <taxon>Methanobacteriales</taxon>
        <taxon>Methanobacteriaceae</taxon>
        <taxon>Methanobacterium</taxon>
    </lineage>
</organism>